<evidence type="ECO:0000313" key="1">
    <source>
        <dbReference type="EMBL" id="AXY82036.1"/>
    </source>
</evidence>
<protein>
    <submittedName>
        <fullName evidence="1">Uncharacterized protein</fullName>
    </submittedName>
</protein>
<keyword evidence="2" id="KW-1185">Reference proteome</keyword>
<dbReference type="KEGG" id="vg:55003166"/>
<reference evidence="1 2" key="1">
    <citation type="submission" date="2018-08" db="EMBL/GenBank/DDBJ databases">
        <title>SRE bacteriophages.</title>
        <authorList>
            <person name="Carstens A.B."/>
            <person name="Djurhuus A.M."/>
            <person name="Kot W."/>
            <person name="Hansen L.H."/>
        </authorList>
    </citation>
    <scope>NUCLEOTIDE SEQUENCE [LARGE SCALE GENOMIC DNA]</scope>
</reference>
<dbReference type="Proteomes" id="UP000264286">
    <property type="component" value="Segment"/>
</dbReference>
<evidence type="ECO:0000313" key="2">
    <source>
        <dbReference type="Proteomes" id="UP000264286"/>
    </source>
</evidence>
<accession>A0A385IGN3</accession>
<proteinExistence type="predicted"/>
<dbReference type="RefSeq" id="YP_009812132.1">
    <property type="nucleotide sequence ID" value="NC_048061.1"/>
</dbReference>
<dbReference type="EMBL" id="MH807818">
    <property type="protein sequence ID" value="AXY82036.1"/>
    <property type="molecule type" value="Genomic_DNA"/>
</dbReference>
<organism evidence="1 2">
    <name type="scientific">Pectobacterium phage Nobby</name>
    <dbReference type="NCBI Taxonomy" id="2320197"/>
    <lineage>
        <taxon>Viruses</taxon>
        <taxon>Duplodnaviria</taxon>
        <taxon>Heunggongvirae</taxon>
        <taxon>Uroviricota</taxon>
        <taxon>Caudoviricetes</taxon>
        <taxon>Autographivirales</taxon>
        <taxon>Autoscriptoviridae</taxon>
        <taxon>Corkvirinae</taxon>
        <taxon>Phimunavirus</taxon>
        <taxon>Phimunavirus nobby</taxon>
    </lineage>
</organism>
<name>A0A385IGN3_9CAUD</name>
<sequence length="179" mass="17225">MSLVTATAAQRIALRNTATNLSEQTQVYAQSATAPTAAEAAIVQPYIDAAQAAITAVGAGGATVANGATVAVVNSASADSHNATATVTGTTLTNVKLAATVAFVDNADTITVQNSAGTAVAGTHTAAVAAGVVSNVKLAATIAPVASGLALTGVIPTGTYTNTVTFTVAAGVITAIVLS</sequence>
<dbReference type="GeneID" id="55003166"/>